<dbReference type="HOGENOM" id="CLU_510541_0_0_1"/>
<sequence>MNRLLLFTLTRGYARLEVLCKLIRIVISIVSRWRLSMRNVFRYLHRWLTVKLARDNGYDNIACSSSQTALGQALADGRITPAPEVASVRTASTLVALPAEDNMISNDTVLDEDEEEDTSPQRPYNGMVSGCQPTRSQQNGAEASAQKPHFPPKELETVPIIPDLVVFPSFREPSGKYPSLGAKQTVSSAYDARLVTSALPRWTPCIHPGGALYYYNSQMRVFTDADLTGGTIATQINLCAKKLRDQAQSKQMWSEDAELTLEIMEGNGNKCGYYFTRHGCRQLFWIEDIDDQKAEHVNPMLHNVKVINKRNQLKYAMESQYWCHCALYPNHRLLPESVLREVRQIVVHFNGEMLLSDASLSPFDKVQLGAFLDLMDTMKDSIDQTDAHAIATIGGMMRSFCPSVTLRRVYDFKPSSQSLIMRSNAKATVKDCVKSRFWACLRSLLVLLLWNSPNAHLKALKRVWVDSVIIETRWTNFTAQLTKEWNQITVLSTVILAVNISFLAVPGVLVAGAPPGAQATSIYVSTLCIVGSLV</sequence>
<organism evidence="2 3">
    <name type="scientific">Hydnomerulius pinastri MD-312</name>
    <dbReference type="NCBI Taxonomy" id="994086"/>
    <lineage>
        <taxon>Eukaryota</taxon>
        <taxon>Fungi</taxon>
        <taxon>Dikarya</taxon>
        <taxon>Basidiomycota</taxon>
        <taxon>Agaricomycotina</taxon>
        <taxon>Agaricomycetes</taxon>
        <taxon>Agaricomycetidae</taxon>
        <taxon>Boletales</taxon>
        <taxon>Boletales incertae sedis</taxon>
        <taxon>Leucogyrophana</taxon>
    </lineage>
</organism>
<dbReference type="Proteomes" id="UP000053820">
    <property type="component" value="Unassembled WGS sequence"/>
</dbReference>
<gene>
    <name evidence="2" type="ORF">HYDPIDRAFT_28634</name>
</gene>
<feature type="region of interest" description="Disordered" evidence="1">
    <location>
        <begin position="107"/>
        <end position="154"/>
    </location>
</feature>
<name>A0A0C9WET8_9AGAM</name>
<feature type="non-terminal residue" evidence="2">
    <location>
        <position position="1"/>
    </location>
</feature>
<evidence type="ECO:0008006" key="4">
    <source>
        <dbReference type="Google" id="ProtNLM"/>
    </source>
</evidence>
<dbReference type="AlphaFoldDB" id="A0A0C9WET8"/>
<evidence type="ECO:0000313" key="3">
    <source>
        <dbReference type="Proteomes" id="UP000053820"/>
    </source>
</evidence>
<dbReference type="OrthoDB" id="2657661at2759"/>
<protein>
    <recommendedName>
        <fullName evidence="4">WW domain-containing protein</fullName>
    </recommendedName>
</protein>
<reference evidence="2 3" key="1">
    <citation type="submission" date="2014-04" db="EMBL/GenBank/DDBJ databases">
        <title>Evolutionary Origins and Diversification of the Mycorrhizal Mutualists.</title>
        <authorList>
            <consortium name="DOE Joint Genome Institute"/>
            <consortium name="Mycorrhizal Genomics Consortium"/>
            <person name="Kohler A."/>
            <person name="Kuo A."/>
            <person name="Nagy L.G."/>
            <person name="Floudas D."/>
            <person name="Copeland A."/>
            <person name="Barry K.W."/>
            <person name="Cichocki N."/>
            <person name="Veneault-Fourrey C."/>
            <person name="LaButti K."/>
            <person name="Lindquist E.A."/>
            <person name="Lipzen A."/>
            <person name="Lundell T."/>
            <person name="Morin E."/>
            <person name="Murat C."/>
            <person name="Riley R."/>
            <person name="Ohm R."/>
            <person name="Sun H."/>
            <person name="Tunlid A."/>
            <person name="Henrissat B."/>
            <person name="Grigoriev I.V."/>
            <person name="Hibbett D.S."/>
            <person name="Martin F."/>
        </authorList>
    </citation>
    <scope>NUCLEOTIDE SEQUENCE [LARGE SCALE GENOMIC DNA]</scope>
    <source>
        <strain evidence="2 3">MD-312</strain>
    </source>
</reference>
<feature type="compositionally biased region" description="Acidic residues" evidence="1">
    <location>
        <begin position="109"/>
        <end position="118"/>
    </location>
</feature>
<feature type="compositionally biased region" description="Polar residues" evidence="1">
    <location>
        <begin position="131"/>
        <end position="141"/>
    </location>
</feature>
<dbReference type="EMBL" id="KN839847">
    <property type="protein sequence ID" value="KIJ64191.1"/>
    <property type="molecule type" value="Genomic_DNA"/>
</dbReference>
<evidence type="ECO:0000313" key="2">
    <source>
        <dbReference type="EMBL" id="KIJ64191.1"/>
    </source>
</evidence>
<proteinExistence type="predicted"/>
<keyword evidence="3" id="KW-1185">Reference proteome</keyword>
<evidence type="ECO:0000256" key="1">
    <source>
        <dbReference type="SAM" id="MobiDB-lite"/>
    </source>
</evidence>
<accession>A0A0C9WET8</accession>